<dbReference type="Pfam" id="PF03551">
    <property type="entry name" value="PadR"/>
    <property type="match status" value="1"/>
</dbReference>
<evidence type="ECO:0000313" key="2">
    <source>
        <dbReference type="EMBL" id="QCP33676.1"/>
    </source>
</evidence>
<gene>
    <name evidence="2" type="ORF">AR1Y2_0222</name>
</gene>
<protein>
    <submittedName>
        <fullName evidence="2">Transcriptional regulator, PadR family</fullName>
    </submittedName>
</protein>
<dbReference type="PANTHER" id="PTHR33169:SF14">
    <property type="entry name" value="TRANSCRIPTIONAL REGULATOR RV3488"/>
    <property type="match status" value="1"/>
</dbReference>
<dbReference type="InterPro" id="IPR036390">
    <property type="entry name" value="WH_DNA-bd_sf"/>
</dbReference>
<name>A0A4P8I8H1_9FIRM</name>
<dbReference type="RefSeq" id="WP_137327319.1">
    <property type="nucleotide sequence ID" value="NZ_CP040058.1"/>
</dbReference>
<dbReference type="Gene3D" id="1.10.10.10">
    <property type="entry name" value="Winged helix-like DNA-binding domain superfamily/Winged helix DNA-binding domain"/>
    <property type="match status" value="1"/>
</dbReference>
<dbReference type="SUPFAM" id="SSF46785">
    <property type="entry name" value="Winged helix' DNA-binding domain"/>
    <property type="match status" value="1"/>
</dbReference>
<dbReference type="PANTHER" id="PTHR33169">
    <property type="entry name" value="PADR-FAMILY TRANSCRIPTIONAL REGULATOR"/>
    <property type="match status" value="1"/>
</dbReference>
<evidence type="ECO:0000313" key="3">
    <source>
        <dbReference type="Proteomes" id="UP000298653"/>
    </source>
</evidence>
<keyword evidence="3" id="KW-1185">Reference proteome</keyword>
<proteinExistence type="predicted"/>
<dbReference type="InterPro" id="IPR052509">
    <property type="entry name" value="Metal_resp_DNA-bind_regulator"/>
</dbReference>
<evidence type="ECO:0000259" key="1">
    <source>
        <dbReference type="Pfam" id="PF03551"/>
    </source>
</evidence>
<feature type="domain" description="Transcription regulator PadR N-terminal" evidence="1">
    <location>
        <begin position="8"/>
        <end position="80"/>
    </location>
</feature>
<dbReference type="AlphaFoldDB" id="A0A4P8I8H1"/>
<dbReference type="InterPro" id="IPR036388">
    <property type="entry name" value="WH-like_DNA-bd_sf"/>
</dbReference>
<dbReference type="Proteomes" id="UP000298653">
    <property type="component" value="Chromosome"/>
</dbReference>
<dbReference type="EMBL" id="CP040058">
    <property type="protein sequence ID" value="QCP33676.1"/>
    <property type="molecule type" value="Genomic_DNA"/>
</dbReference>
<reference evidence="2 3" key="1">
    <citation type="submission" date="2019-05" db="EMBL/GenBank/DDBJ databases">
        <title>Complete genome sequencing of Anaerostipes rhamnosivorans.</title>
        <authorList>
            <person name="Bui T.P.N."/>
            <person name="de Vos W.M."/>
        </authorList>
    </citation>
    <scope>NUCLEOTIDE SEQUENCE [LARGE SCALE GENOMIC DNA]</scope>
    <source>
        <strain evidence="2 3">1y2</strain>
    </source>
</reference>
<accession>A0A4P8I8H1</accession>
<dbReference type="InterPro" id="IPR005149">
    <property type="entry name" value="Tscrpt_reg_PadR_N"/>
</dbReference>
<dbReference type="KEGG" id="arf:AR1Y2_0222"/>
<sequence length="177" mass="20581">MATIDLIVLGMIKAQPQSAYELQKNVEYRNISWWVKVSTPSIYKKVVQLEKKGYLLGEIVKEGKMPEKTVYHITDQGDKYFLTLMEEASGGMVRLFLDFNAVVMNLNFVSESKRAELIGRMEGGIQELREEIKEKSEERQHVPLTGKTILDQQMRLTEVLTEWITEFRQEYLQEGED</sequence>
<dbReference type="OrthoDB" id="9808762at2"/>
<organism evidence="2 3">
    <name type="scientific">Anaerostipes rhamnosivorans</name>
    <dbReference type="NCBI Taxonomy" id="1229621"/>
    <lineage>
        <taxon>Bacteria</taxon>
        <taxon>Bacillati</taxon>
        <taxon>Bacillota</taxon>
        <taxon>Clostridia</taxon>
        <taxon>Lachnospirales</taxon>
        <taxon>Lachnospiraceae</taxon>
        <taxon>Anaerostipes</taxon>
    </lineage>
</organism>